<name>A0A9D2NK16_9FIRM</name>
<protein>
    <submittedName>
        <fullName evidence="1">Uncharacterized protein</fullName>
    </submittedName>
</protein>
<accession>A0A9D2NK16</accession>
<gene>
    <name evidence="1" type="ORF">H9761_15900</name>
</gene>
<evidence type="ECO:0000313" key="1">
    <source>
        <dbReference type="EMBL" id="HJC25159.1"/>
    </source>
</evidence>
<dbReference type="AlphaFoldDB" id="A0A9D2NK16"/>
<evidence type="ECO:0000313" key="2">
    <source>
        <dbReference type="Proteomes" id="UP000823891"/>
    </source>
</evidence>
<dbReference type="EMBL" id="DWWS01000055">
    <property type="protein sequence ID" value="HJC25159.1"/>
    <property type="molecule type" value="Genomic_DNA"/>
</dbReference>
<reference evidence="1" key="2">
    <citation type="submission" date="2021-04" db="EMBL/GenBank/DDBJ databases">
        <authorList>
            <person name="Gilroy R."/>
        </authorList>
    </citation>
    <scope>NUCLEOTIDE SEQUENCE</scope>
    <source>
        <strain evidence="1">USAMLcec2-132</strain>
    </source>
</reference>
<sequence length="89" mass="9937">MKMEKYLNPGKLTAGDLPSLSEDISLCAPSQPLQTAESAFCPLFYEAAPEMSTTFLSVTADLQAVFLRVIGRPFRQTGLPLRRLRKKYL</sequence>
<reference evidence="1" key="1">
    <citation type="journal article" date="2021" name="PeerJ">
        <title>Extensive microbial diversity within the chicken gut microbiome revealed by metagenomics and culture.</title>
        <authorList>
            <person name="Gilroy R."/>
            <person name="Ravi A."/>
            <person name="Getino M."/>
            <person name="Pursley I."/>
            <person name="Horton D.L."/>
            <person name="Alikhan N.F."/>
            <person name="Baker D."/>
            <person name="Gharbi K."/>
            <person name="Hall N."/>
            <person name="Watson M."/>
            <person name="Adriaenssens E.M."/>
            <person name="Foster-Nyarko E."/>
            <person name="Jarju S."/>
            <person name="Secka A."/>
            <person name="Antonio M."/>
            <person name="Oren A."/>
            <person name="Chaudhuri R.R."/>
            <person name="La Ragione R."/>
            <person name="Hildebrand F."/>
            <person name="Pallen M.J."/>
        </authorList>
    </citation>
    <scope>NUCLEOTIDE SEQUENCE</scope>
    <source>
        <strain evidence="1">USAMLcec2-132</strain>
    </source>
</reference>
<comment type="caution">
    <text evidence="1">The sequence shown here is derived from an EMBL/GenBank/DDBJ whole genome shotgun (WGS) entry which is preliminary data.</text>
</comment>
<proteinExistence type="predicted"/>
<organism evidence="1 2">
    <name type="scientific">Candidatus Eisenbergiella merdavium</name>
    <dbReference type="NCBI Taxonomy" id="2838551"/>
    <lineage>
        <taxon>Bacteria</taxon>
        <taxon>Bacillati</taxon>
        <taxon>Bacillota</taxon>
        <taxon>Clostridia</taxon>
        <taxon>Lachnospirales</taxon>
        <taxon>Lachnospiraceae</taxon>
        <taxon>Eisenbergiella</taxon>
    </lineage>
</organism>
<dbReference type="Proteomes" id="UP000823891">
    <property type="component" value="Unassembled WGS sequence"/>
</dbReference>